<reference evidence="2" key="1">
    <citation type="journal article" date="2017" name="Nat. Ecol. Evol.">
        <title>Genome expansion and lineage-specific genetic innovations in the forest pathogenic fungi Armillaria.</title>
        <authorList>
            <person name="Sipos G."/>
            <person name="Prasanna A.N."/>
            <person name="Walter M.C."/>
            <person name="O'Connor E."/>
            <person name="Balint B."/>
            <person name="Krizsan K."/>
            <person name="Kiss B."/>
            <person name="Hess J."/>
            <person name="Varga T."/>
            <person name="Slot J."/>
            <person name="Riley R."/>
            <person name="Boka B."/>
            <person name="Rigling D."/>
            <person name="Barry K."/>
            <person name="Lee J."/>
            <person name="Mihaltcheva S."/>
            <person name="LaButti K."/>
            <person name="Lipzen A."/>
            <person name="Waldron R."/>
            <person name="Moloney N.M."/>
            <person name="Sperisen C."/>
            <person name="Kredics L."/>
            <person name="Vagvoelgyi C."/>
            <person name="Patrignani A."/>
            <person name="Fitzpatrick D."/>
            <person name="Nagy I."/>
            <person name="Doyle S."/>
            <person name="Anderson J.B."/>
            <person name="Grigoriev I.V."/>
            <person name="Gueldener U."/>
            <person name="Muensterkoetter M."/>
            <person name="Nagy L.G."/>
        </authorList>
    </citation>
    <scope>NUCLEOTIDE SEQUENCE [LARGE SCALE GENOMIC DNA]</scope>
    <source>
        <strain evidence="2">Ar21-2</strain>
    </source>
</reference>
<keyword evidence="2" id="KW-1185">Reference proteome</keyword>
<proteinExistence type="predicted"/>
<accession>A0A2H3CCX6</accession>
<organism evidence="1 2">
    <name type="scientific">Armillaria gallica</name>
    <name type="common">Bulbous honey fungus</name>
    <name type="synonym">Armillaria bulbosa</name>
    <dbReference type="NCBI Taxonomy" id="47427"/>
    <lineage>
        <taxon>Eukaryota</taxon>
        <taxon>Fungi</taxon>
        <taxon>Dikarya</taxon>
        <taxon>Basidiomycota</taxon>
        <taxon>Agaricomycotina</taxon>
        <taxon>Agaricomycetes</taxon>
        <taxon>Agaricomycetidae</taxon>
        <taxon>Agaricales</taxon>
        <taxon>Marasmiineae</taxon>
        <taxon>Physalacriaceae</taxon>
        <taxon>Armillaria</taxon>
    </lineage>
</organism>
<gene>
    <name evidence="1" type="ORF">ARMGADRAFT_818976</name>
</gene>
<evidence type="ECO:0000313" key="2">
    <source>
        <dbReference type="Proteomes" id="UP000217790"/>
    </source>
</evidence>
<name>A0A2H3CCX6_ARMGA</name>
<protein>
    <submittedName>
        <fullName evidence="1">Uncharacterized protein</fullName>
    </submittedName>
</protein>
<evidence type="ECO:0000313" key="1">
    <source>
        <dbReference type="EMBL" id="PBK80931.1"/>
    </source>
</evidence>
<dbReference type="InParanoid" id="A0A2H3CCX6"/>
<dbReference type="EMBL" id="KZ293738">
    <property type="protein sequence ID" value="PBK80931.1"/>
    <property type="molecule type" value="Genomic_DNA"/>
</dbReference>
<dbReference type="AlphaFoldDB" id="A0A2H3CCX6"/>
<dbReference type="Proteomes" id="UP000217790">
    <property type="component" value="Unassembled WGS sequence"/>
</dbReference>
<sequence length="153" mass="16999">MLFFNELSLRPTSVQPLKYILMPMAHCKMNSRKPRSGDCVTGTPASLNSSKHIVNDRSVKTITTGRALNSDTTSPPKLHQDHTTWTYICVYLGLRTHKLQVWATMRVVGVFLPLARIAQAPIPRGIITRGRRTTIISFGNHSILVASSSCLAR</sequence>